<dbReference type="Proteomes" id="UP000326396">
    <property type="component" value="Linkage Group LG14"/>
</dbReference>
<protein>
    <submittedName>
        <fullName evidence="1">Uncharacterized protein</fullName>
    </submittedName>
</protein>
<keyword evidence="2" id="KW-1185">Reference proteome</keyword>
<dbReference type="AlphaFoldDB" id="A0A5N6PA50"/>
<evidence type="ECO:0000313" key="2">
    <source>
        <dbReference type="Proteomes" id="UP000326396"/>
    </source>
</evidence>
<organism evidence="1 2">
    <name type="scientific">Mikania micrantha</name>
    <name type="common">bitter vine</name>
    <dbReference type="NCBI Taxonomy" id="192012"/>
    <lineage>
        <taxon>Eukaryota</taxon>
        <taxon>Viridiplantae</taxon>
        <taxon>Streptophyta</taxon>
        <taxon>Embryophyta</taxon>
        <taxon>Tracheophyta</taxon>
        <taxon>Spermatophyta</taxon>
        <taxon>Magnoliopsida</taxon>
        <taxon>eudicotyledons</taxon>
        <taxon>Gunneridae</taxon>
        <taxon>Pentapetalae</taxon>
        <taxon>asterids</taxon>
        <taxon>campanulids</taxon>
        <taxon>Asterales</taxon>
        <taxon>Asteraceae</taxon>
        <taxon>Asteroideae</taxon>
        <taxon>Heliantheae alliance</taxon>
        <taxon>Eupatorieae</taxon>
        <taxon>Mikania</taxon>
    </lineage>
</organism>
<proteinExistence type="predicted"/>
<dbReference type="EMBL" id="SZYD01000006">
    <property type="protein sequence ID" value="KAD5961938.1"/>
    <property type="molecule type" value="Genomic_DNA"/>
</dbReference>
<sequence>MSMYGKDTNRILELKTPDGSVELRMPGLDLKEMKACADRLPHIREAPFGHDQAIIDDGMLRLTHPNGAGFKTDIMANIIANIFATFNDITLTHSWPYYDMFSDRSILGNRFCPVLGMVSHINSFSMYKNVAGNDLDINIRMPGREDMMLTMQGLRVCLDMRQPDIYSAVRHGREDIKTYFNYDTFFIEAKTKEEHHITGIRLPEGIHMKHNMIKRKMEDRMFYAFLPCVKKDQVININ</sequence>
<accession>A0A5N6PA50</accession>
<name>A0A5N6PA50_9ASTR</name>
<gene>
    <name evidence="1" type="ORF">E3N88_13411</name>
</gene>
<evidence type="ECO:0000313" key="1">
    <source>
        <dbReference type="EMBL" id="KAD5961938.1"/>
    </source>
</evidence>
<comment type="caution">
    <text evidence="1">The sequence shown here is derived from an EMBL/GenBank/DDBJ whole genome shotgun (WGS) entry which is preliminary data.</text>
</comment>
<reference evidence="1 2" key="1">
    <citation type="submission" date="2019-05" db="EMBL/GenBank/DDBJ databases">
        <title>Mikania micrantha, genome provides insights into the molecular mechanism of rapid growth.</title>
        <authorList>
            <person name="Liu B."/>
        </authorList>
    </citation>
    <scope>NUCLEOTIDE SEQUENCE [LARGE SCALE GENOMIC DNA]</scope>
    <source>
        <strain evidence="1">NLD-2019</strain>
        <tissue evidence="1">Leaf</tissue>
    </source>
</reference>
<dbReference type="OrthoDB" id="1734755at2759"/>